<dbReference type="EMBL" id="JSVU01000001">
    <property type="protein sequence ID" value="KJJ40056.1"/>
    <property type="molecule type" value="Genomic_DNA"/>
</dbReference>
<feature type="chain" id="PRO_5045595969" description="NlpC/P60 domain-containing protein" evidence="6">
    <location>
        <begin position="24"/>
        <end position="200"/>
    </location>
</feature>
<keyword evidence="3" id="KW-0378">Hydrolase</keyword>
<reference evidence="8 9" key="1">
    <citation type="submission" date="2014-10" db="EMBL/GenBank/DDBJ databases">
        <title>Genome sequencing of Vitellibacter vladivostokensis KMM 3516.</title>
        <authorList>
            <person name="Thevarajoo S."/>
            <person name="Selvaratnam C."/>
            <person name="Goh K.M."/>
            <person name="Chong C.S."/>
        </authorList>
    </citation>
    <scope>NUCLEOTIDE SEQUENCE [LARGE SCALE GENOMIC DNA]</scope>
    <source>
        <strain evidence="8 9">KMM 3516</strain>
    </source>
</reference>
<feature type="signal peptide" evidence="6">
    <location>
        <begin position="1"/>
        <end position="23"/>
    </location>
</feature>
<sequence length="200" mass="22456">MKKLLFLTFFTLFLISCGSSKYARNTGKVSETIIGKNETPSKTTRKVSPHKNNRIAAKNTEDTAESEKEEDSPKQIKKEIIAYAKTFEGTRYKFGGTTDAGMDCSGLVCTAFQKENIALPRISRDMATKGILISFNDIEEGDLVFFKTSRRNTINHVGLVVEAKRGEVKFIHSTTRAGVIISSLDEDYWKKAFVEVRRVI</sequence>
<keyword evidence="4" id="KW-0788">Thiol protease</keyword>
<keyword evidence="9" id="KW-1185">Reference proteome</keyword>
<evidence type="ECO:0000256" key="5">
    <source>
        <dbReference type="SAM" id="MobiDB-lite"/>
    </source>
</evidence>
<evidence type="ECO:0000256" key="2">
    <source>
        <dbReference type="ARBA" id="ARBA00022670"/>
    </source>
</evidence>
<evidence type="ECO:0000259" key="7">
    <source>
        <dbReference type="PROSITE" id="PS51935"/>
    </source>
</evidence>
<evidence type="ECO:0000313" key="9">
    <source>
        <dbReference type="Proteomes" id="UP000033497"/>
    </source>
</evidence>
<accession>A0ABR5DMQ4</accession>
<feature type="compositionally biased region" description="Basic residues" evidence="5">
    <location>
        <begin position="43"/>
        <end position="53"/>
    </location>
</feature>
<evidence type="ECO:0000313" key="8">
    <source>
        <dbReference type="EMBL" id="KJJ40056.1"/>
    </source>
</evidence>
<feature type="domain" description="NlpC/P60" evidence="7">
    <location>
        <begin position="74"/>
        <end position="200"/>
    </location>
</feature>
<dbReference type="InterPro" id="IPR051202">
    <property type="entry name" value="Peptidase_C40"/>
</dbReference>
<dbReference type="PANTHER" id="PTHR47053:SF1">
    <property type="entry name" value="MUREIN DD-ENDOPEPTIDASE MEPH-RELATED"/>
    <property type="match status" value="1"/>
</dbReference>
<proteinExistence type="inferred from homology"/>
<dbReference type="InterPro" id="IPR000064">
    <property type="entry name" value="NLP_P60_dom"/>
</dbReference>
<evidence type="ECO:0000256" key="3">
    <source>
        <dbReference type="ARBA" id="ARBA00022801"/>
    </source>
</evidence>
<evidence type="ECO:0000256" key="1">
    <source>
        <dbReference type="ARBA" id="ARBA00007074"/>
    </source>
</evidence>
<name>A0ABR5DMQ4_9FLAO</name>
<dbReference type="PROSITE" id="PS51935">
    <property type="entry name" value="NLPC_P60"/>
    <property type="match status" value="1"/>
</dbReference>
<comment type="similarity">
    <text evidence="1">Belongs to the peptidase C40 family.</text>
</comment>
<dbReference type="PROSITE" id="PS51257">
    <property type="entry name" value="PROKAR_LIPOPROTEIN"/>
    <property type="match status" value="1"/>
</dbReference>
<dbReference type="InterPro" id="IPR038765">
    <property type="entry name" value="Papain-like_cys_pep_sf"/>
</dbReference>
<keyword evidence="6" id="KW-0732">Signal</keyword>
<dbReference type="PANTHER" id="PTHR47053">
    <property type="entry name" value="MUREIN DD-ENDOPEPTIDASE MEPH-RELATED"/>
    <property type="match status" value="1"/>
</dbReference>
<dbReference type="RefSeq" id="WP_045079270.1">
    <property type="nucleotide sequence ID" value="NZ_JSVU01000001.1"/>
</dbReference>
<evidence type="ECO:0000256" key="6">
    <source>
        <dbReference type="SAM" id="SignalP"/>
    </source>
</evidence>
<gene>
    <name evidence="8" type="ORF">MB09_02600</name>
</gene>
<dbReference type="Gene3D" id="3.90.1720.10">
    <property type="entry name" value="endopeptidase domain like (from Nostoc punctiforme)"/>
    <property type="match status" value="1"/>
</dbReference>
<dbReference type="Proteomes" id="UP000033497">
    <property type="component" value="Unassembled WGS sequence"/>
</dbReference>
<comment type="caution">
    <text evidence="8">The sequence shown here is derived from an EMBL/GenBank/DDBJ whole genome shotgun (WGS) entry which is preliminary data.</text>
</comment>
<feature type="region of interest" description="Disordered" evidence="5">
    <location>
        <begin position="36"/>
        <end position="74"/>
    </location>
</feature>
<organism evidence="8 9">
    <name type="scientific">Aequorivita vladivostokensis</name>
    <dbReference type="NCBI Taxonomy" id="171194"/>
    <lineage>
        <taxon>Bacteria</taxon>
        <taxon>Pseudomonadati</taxon>
        <taxon>Bacteroidota</taxon>
        <taxon>Flavobacteriia</taxon>
        <taxon>Flavobacteriales</taxon>
        <taxon>Flavobacteriaceae</taxon>
        <taxon>Aequorivita</taxon>
    </lineage>
</organism>
<dbReference type="Pfam" id="PF00877">
    <property type="entry name" value="NLPC_P60"/>
    <property type="match status" value="1"/>
</dbReference>
<keyword evidence="2" id="KW-0645">Protease</keyword>
<dbReference type="SUPFAM" id="SSF54001">
    <property type="entry name" value="Cysteine proteinases"/>
    <property type="match status" value="1"/>
</dbReference>
<evidence type="ECO:0000256" key="4">
    <source>
        <dbReference type="ARBA" id="ARBA00022807"/>
    </source>
</evidence>
<protein>
    <recommendedName>
        <fullName evidence="7">NlpC/P60 domain-containing protein</fullName>
    </recommendedName>
</protein>